<gene>
    <name evidence="1" type="ORF">S01H1_68912</name>
</gene>
<dbReference type="EMBL" id="BARS01045715">
    <property type="protein sequence ID" value="GAG35798.1"/>
    <property type="molecule type" value="Genomic_DNA"/>
</dbReference>
<sequence>MVTTLHFIPGVPSISIVSFPNGLHYSKSLFNESLIYEVRSDLVFYAGPNLITVDKGKLRSSSFGPGAEQKTFLIIEDIGALNIMM</sequence>
<organism evidence="1">
    <name type="scientific">marine sediment metagenome</name>
    <dbReference type="NCBI Taxonomy" id="412755"/>
    <lineage>
        <taxon>unclassified sequences</taxon>
        <taxon>metagenomes</taxon>
        <taxon>ecological metagenomes</taxon>
    </lineage>
</organism>
<comment type="caution">
    <text evidence="1">The sequence shown here is derived from an EMBL/GenBank/DDBJ whole genome shotgun (WGS) entry which is preliminary data.</text>
</comment>
<feature type="non-terminal residue" evidence="1">
    <location>
        <position position="85"/>
    </location>
</feature>
<proteinExistence type="predicted"/>
<accession>X0XGM7</accession>
<dbReference type="AlphaFoldDB" id="X0XGM7"/>
<name>X0XGM7_9ZZZZ</name>
<reference evidence="1" key="1">
    <citation type="journal article" date="2014" name="Front. Microbiol.">
        <title>High frequency of phylogenetically diverse reductive dehalogenase-homologous genes in deep subseafloor sedimentary metagenomes.</title>
        <authorList>
            <person name="Kawai M."/>
            <person name="Futagami T."/>
            <person name="Toyoda A."/>
            <person name="Takaki Y."/>
            <person name="Nishi S."/>
            <person name="Hori S."/>
            <person name="Arai W."/>
            <person name="Tsubouchi T."/>
            <person name="Morono Y."/>
            <person name="Uchiyama I."/>
            <person name="Ito T."/>
            <person name="Fujiyama A."/>
            <person name="Inagaki F."/>
            <person name="Takami H."/>
        </authorList>
    </citation>
    <scope>NUCLEOTIDE SEQUENCE</scope>
    <source>
        <strain evidence="1">Expedition CK06-06</strain>
    </source>
</reference>
<evidence type="ECO:0000313" key="1">
    <source>
        <dbReference type="EMBL" id="GAG35798.1"/>
    </source>
</evidence>
<protein>
    <submittedName>
        <fullName evidence="1">Uncharacterized protein</fullName>
    </submittedName>
</protein>